<dbReference type="AlphaFoldDB" id="A0A6H5I0F6"/>
<evidence type="ECO:0000313" key="1">
    <source>
        <dbReference type="EMBL" id="CAB0030086.1"/>
    </source>
</evidence>
<gene>
    <name evidence="1" type="ORF">TBRA_LOCUS2102</name>
</gene>
<keyword evidence="2" id="KW-1185">Reference proteome</keyword>
<dbReference type="EMBL" id="CADCXV010000415">
    <property type="protein sequence ID" value="CAB0030086.1"/>
    <property type="molecule type" value="Genomic_DNA"/>
</dbReference>
<proteinExistence type="predicted"/>
<reference evidence="1 2" key="1">
    <citation type="submission" date="2020-02" db="EMBL/GenBank/DDBJ databases">
        <authorList>
            <person name="Ferguson B K."/>
        </authorList>
    </citation>
    <scope>NUCLEOTIDE SEQUENCE [LARGE SCALE GENOMIC DNA]</scope>
</reference>
<evidence type="ECO:0000313" key="2">
    <source>
        <dbReference type="Proteomes" id="UP000479190"/>
    </source>
</evidence>
<name>A0A6H5I0F6_9HYME</name>
<organism evidence="1 2">
    <name type="scientific">Trichogramma brassicae</name>
    <dbReference type="NCBI Taxonomy" id="86971"/>
    <lineage>
        <taxon>Eukaryota</taxon>
        <taxon>Metazoa</taxon>
        <taxon>Ecdysozoa</taxon>
        <taxon>Arthropoda</taxon>
        <taxon>Hexapoda</taxon>
        <taxon>Insecta</taxon>
        <taxon>Pterygota</taxon>
        <taxon>Neoptera</taxon>
        <taxon>Endopterygota</taxon>
        <taxon>Hymenoptera</taxon>
        <taxon>Apocrita</taxon>
        <taxon>Proctotrupomorpha</taxon>
        <taxon>Chalcidoidea</taxon>
        <taxon>Trichogrammatidae</taxon>
        <taxon>Trichogramma</taxon>
    </lineage>
</organism>
<accession>A0A6H5I0F6</accession>
<sequence>MDARKKNVERHFLPRTSSGQGYAIDDAKSVISAVGAVGVGSANQVDNNRETSSCARKRCVSFISATSASSCHPNLNAATCLRAATCACSTRPGRTSELARPMSLEEAPEEEYCVSEPAVIYTPTLEPCWLSAPGILLRDNALCSRPPDEIEDIFCCRPTYLRRRLQGLEGRPMPSTSATIG</sequence>
<protein>
    <submittedName>
        <fullName evidence="1">Uncharacterized protein</fullName>
    </submittedName>
</protein>
<dbReference type="Proteomes" id="UP000479190">
    <property type="component" value="Unassembled WGS sequence"/>
</dbReference>